<dbReference type="InterPro" id="IPR036779">
    <property type="entry name" value="LysM_dom_sf"/>
</dbReference>
<dbReference type="eggNOG" id="COG3858">
    <property type="taxonomic scope" value="Bacteria"/>
</dbReference>
<dbReference type="Pfam" id="PF01476">
    <property type="entry name" value="LysM"/>
    <property type="match status" value="1"/>
</dbReference>
<dbReference type="STRING" id="768704.Desmer_0919"/>
<accession>J7IRY0</accession>
<dbReference type="PROSITE" id="PS51782">
    <property type="entry name" value="LYSM"/>
    <property type="match status" value="1"/>
</dbReference>
<dbReference type="PANTHER" id="PTHR46066:SF2">
    <property type="entry name" value="CHITINASE DOMAIN-CONTAINING PROTEIN 1"/>
    <property type="match status" value="1"/>
</dbReference>
<evidence type="ECO:0000259" key="6">
    <source>
        <dbReference type="PROSITE" id="PS51910"/>
    </source>
</evidence>
<dbReference type="SMART" id="SM00257">
    <property type="entry name" value="LysM"/>
    <property type="match status" value="1"/>
</dbReference>
<protein>
    <submittedName>
        <fullName evidence="7">Putative glycosyl hydrolase</fullName>
    </submittedName>
</protein>
<dbReference type="InterPro" id="IPR001223">
    <property type="entry name" value="Glyco_hydro18_cat"/>
</dbReference>
<dbReference type="PROSITE" id="PS01095">
    <property type="entry name" value="GH18_1"/>
    <property type="match status" value="1"/>
</dbReference>
<evidence type="ECO:0000256" key="1">
    <source>
        <dbReference type="ARBA" id="ARBA00022801"/>
    </source>
</evidence>
<keyword evidence="2 3" id="KW-0326">Glycosidase</keyword>
<dbReference type="KEGG" id="dmi:Desmer_0919"/>
<dbReference type="InterPro" id="IPR018392">
    <property type="entry name" value="LysM"/>
</dbReference>
<dbReference type="Gene3D" id="3.10.350.10">
    <property type="entry name" value="LysM domain"/>
    <property type="match status" value="1"/>
</dbReference>
<dbReference type="SUPFAM" id="SSF54106">
    <property type="entry name" value="LysM domain"/>
    <property type="match status" value="1"/>
</dbReference>
<dbReference type="InterPro" id="IPR011583">
    <property type="entry name" value="Chitinase_II/V-like_cat"/>
</dbReference>
<reference evidence="7 8" key="1">
    <citation type="journal article" date="2012" name="J. Bacteriol.">
        <title>Complete genome sequences of Desulfosporosinus orientis DSM765T, Desulfosporosinus youngiae DSM17734T, Desulfosporosinus meridiei DSM13257T, and Desulfosporosinus acidiphilus DSM22704T.</title>
        <authorList>
            <person name="Pester M."/>
            <person name="Brambilla E."/>
            <person name="Alazard D."/>
            <person name="Rattei T."/>
            <person name="Weinmaier T."/>
            <person name="Han J."/>
            <person name="Lucas S."/>
            <person name="Lapidus A."/>
            <person name="Cheng J.F."/>
            <person name="Goodwin L."/>
            <person name="Pitluck S."/>
            <person name="Peters L."/>
            <person name="Ovchinnikova G."/>
            <person name="Teshima H."/>
            <person name="Detter J.C."/>
            <person name="Han C.S."/>
            <person name="Tapia R."/>
            <person name="Land M.L."/>
            <person name="Hauser L."/>
            <person name="Kyrpides N.C."/>
            <person name="Ivanova N.N."/>
            <person name="Pagani I."/>
            <person name="Huntmann M."/>
            <person name="Wei C.L."/>
            <person name="Davenport K.W."/>
            <person name="Daligault H."/>
            <person name="Chain P.S."/>
            <person name="Chen A."/>
            <person name="Mavromatis K."/>
            <person name="Markowitz V."/>
            <person name="Szeto E."/>
            <person name="Mikhailova N."/>
            <person name="Pati A."/>
            <person name="Wagner M."/>
            <person name="Woyke T."/>
            <person name="Ollivier B."/>
            <person name="Klenk H.P."/>
            <person name="Spring S."/>
            <person name="Loy A."/>
        </authorList>
    </citation>
    <scope>NUCLEOTIDE SEQUENCE [LARGE SCALE GENOMIC DNA]</scope>
    <source>
        <strain evidence="8">ATCC BAA-275 / DSM 13257 / NCIMB 13706 / S10</strain>
    </source>
</reference>
<evidence type="ECO:0000256" key="4">
    <source>
        <dbReference type="RuleBase" id="RU004453"/>
    </source>
</evidence>
<feature type="domain" description="GH18" evidence="6">
    <location>
        <begin position="131"/>
        <end position="440"/>
    </location>
</feature>
<keyword evidence="1 3" id="KW-0378">Hydrolase</keyword>
<name>J7IRY0_DESMD</name>
<dbReference type="PROSITE" id="PS51910">
    <property type="entry name" value="GH18_2"/>
    <property type="match status" value="1"/>
</dbReference>
<dbReference type="Proteomes" id="UP000005262">
    <property type="component" value="Chromosome"/>
</dbReference>
<dbReference type="InterPro" id="IPR029070">
    <property type="entry name" value="Chitinase_insertion_sf"/>
</dbReference>
<dbReference type="InterPro" id="IPR036365">
    <property type="entry name" value="PGBD-like_sf"/>
</dbReference>
<gene>
    <name evidence="7" type="ordered locus">Desmer_0919</name>
</gene>
<feature type="domain" description="LysM" evidence="5">
    <location>
        <begin position="73"/>
        <end position="117"/>
    </location>
</feature>
<evidence type="ECO:0000313" key="7">
    <source>
        <dbReference type="EMBL" id="AFQ42944.1"/>
    </source>
</evidence>
<dbReference type="GO" id="GO:0008061">
    <property type="term" value="F:chitin binding"/>
    <property type="evidence" value="ECO:0007669"/>
    <property type="project" value="InterPro"/>
</dbReference>
<evidence type="ECO:0000256" key="2">
    <source>
        <dbReference type="ARBA" id="ARBA00023295"/>
    </source>
</evidence>
<dbReference type="Gene3D" id="3.20.20.80">
    <property type="entry name" value="Glycosidases"/>
    <property type="match status" value="1"/>
</dbReference>
<dbReference type="SMART" id="SM00636">
    <property type="entry name" value="Glyco_18"/>
    <property type="match status" value="1"/>
</dbReference>
<dbReference type="Gene3D" id="3.10.50.10">
    <property type="match status" value="1"/>
</dbReference>
<dbReference type="Gene3D" id="1.10.101.10">
    <property type="entry name" value="PGBD-like superfamily/PGBD"/>
    <property type="match status" value="1"/>
</dbReference>
<proteinExistence type="inferred from homology"/>
<dbReference type="PANTHER" id="PTHR46066">
    <property type="entry name" value="CHITINASE DOMAIN-CONTAINING PROTEIN 1 FAMILY MEMBER"/>
    <property type="match status" value="1"/>
</dbReference>
<dbReference type="SUPFAM" id="SSF51445">
    <property type="entry name" value="(Trans)glycosidases"/>
    <property type="match status" value="1"/>
</dbReference>
<evidence type="ECO:0000259" key="5">
    <source>
        <dbReference type="PROSITE" id="PS51782"/>
    </source>
</evidence>
<dbReference type="OrthoDB" id="9769314at2"/>
<organism evidence="7 8">
    <name type="scientific">Desulfosporosinus meridiei (strain ATCC BAA-275 / DSM 13257 / KCTC 12902 / NCIMB 13706 / S10)</name>
    <dbReference type="NCBI Taxonomy" id="768704"/>
    <lineage>
        <taxon>Bacteria</taxon>
        <taxon>Bacillati</taxon>
        <taxon>Bacillota</taxon>
        <taxon>Clostridia</taxon>
        <taxon>Eubacteriales</taxon>
        <taxon>Desulfitobacteriaceae</taxon>
        <taxon>Desulfosporosinus</taxon>
    </lineage>
</organism>
<dbReference type="GO" id="GO:0004553">
    <property type="term" value="F:hydrolase activity, hydrolyzing O-glycosyl compounds"/>
    <property type="evidence" value="ECO:0007669"/>
    <property type="project" value="InterPro"/>
</dbReference>
<dbReference type="eggNOG" id="COG1388">
    <property type="taxonomic scope" value="Bacteria"/>
</dbReference>
<dbReference type="HOGENOM" id="CLU_037415_3_0_9"/>
<dbReference type="CDD" id="cd00118">
    <property type="entry name" value="LysM"/>
    <property type="match status" value="1"/>
</dbReference>
<reference evidence="8" key="2">
    <citation type="submission" date="2012-08" db="EMBL/GenBank/DDBJ databases">
        <title>Finished genome of Desulfosporosinus meridiei DSM 13257.</title>
        <authorList>
            <person name="Huntemann M."/>
            <person name="Wei C.-L."/>
            <person name="Han J."/>
            <person name="Detter J.C."/>
            <person name="Han C."/>
            <person name="Davenport K."/>
            <person name="Daligault H."/>
            <person name="Erkkila T."/>
            <person name="Gu W."/>
            <person name="Munk A.C.C."/>
            <person name="Teshima H."/>
            <person name="Xu Y."/>
            <person name="Chain P."/>
            <person name="Tapia R."/>
            <person name="Chen A."/>
            <person name="Krypides N."/>
            <person name="Mavromatis K."/>
            <person name="Markowitz V."/>
            <person name="Szeto E."/>
            <person name="Ivanova N."/>
            <person name="Mikhailova N."/>
            <person name="Ovchinnikova G."/>
            <person name="Pagani I."/>
            <person name="Pati A."/>
            <person name="Goodwin L."/>
            <person name="Peters L."/>
            <person name="Pitluck S."/>
            <person name="Woyke T."/>
            <person name="Pester M."/>
            <person name="Spring S."/>
            <person name="Ollivier B."/>
            <person name="Rattei T."/>
            <person name="Klenk H.-P."/>
            <person name="Wagner M."/>
            <person name="Loy A."/>
        </authorList>
    </citation>
    <scope>NUCLEOTIDE SEQUENCE [LARGE SCALE GENOMIC DNA]</scope>
    <source>
        <strain evidence="8">ATCC BAA-275 / DSM 13257 / NCIMB 13706 / S10</strain>
    </source>
</reference>
<evidence type="ECO:0000256" key="3">
    <source>
        <dbReference type="RuleBase" id="RU000489"/>
    </source>
</evidence>
<dbReference type="RefSeq" id="WP_014901864.1">
    <property type="nucleotide sequence ID" value="NC_018515.1"/>
</dbReference>
<dbReference type="InterPro" id="IPR001579">
    <property type="entry name" value="Glyco_hydro_18_chit_AS"/>
</dbReference>
<dbReference type="EMBL" id="CP003629">
    <property type="protein sequence ID" value="AFQ42944.1"/>
    <property type="molecule type" value="Genomic_DNA"/>
</dbReference>
<sequence length="440" mass="49230">MATLKRGSRGAEVKELQSLLHRLGYNPGTADGIFGLKTLQAVIQFQNDSGLSLDGVVGPITWQALQSKDQGYQIYTVQSGDTFYKIALKFNLSLSSLIAANPGVNPNQIRIGQQMLIPKTQPKPVLIRSVGGWIPYWLQTQAFRSVQNHPDMFQNLSPFWYEVKASGEIIKYPGAEDNSILSFARTQGIKIIPLITNAFSSEQISAVLNDPIIRQYHVNNIVKLLRQFNYDGIDINYENLFVSDREIFVIFLQELKIALAAIGKQLIVTVHAKPDPFGDWSGSEAHDYLGIGQAGDAVRIMGYDFHWSGSEPGPIAPADWIDRVLAYAVTTIPKSKIVLGVPTYGYDWPLELGQVGRGITYSYALSTARRYNTPIIEDIQQGPHFIYRANEVVHEVWFIDATSFAPLLDLVNKYDIKGIVIWYLGAEDPKIYDVIQTSFR</sequence>
<comment type="similarity">
    <text evidence="4">Belongs to the glycosyl hydrolase 18 family.</text>
</comment>
<dbReference type="Pfam" id="PF00704">
    <property type="entry name" value="Glyco_hydro_18"/>
    <property type="match status" value="1"/>
</dbReference>
<keyword evidence="8" id="KW-1185">Reference proteome</keyword>
<dbReference type="GO" id="GO:0005975">
    <property type="term" value="P:carbohydrate metabolic process"/>
    <property type="evidence" value="ECO:0007669"/>
    <property type="project" value="InterPro"/>
</dbReference>
<dbReference type="InterPro" id="IPR036366">
    <property type="entry name" value="PGBDSf"/>
</dbReference>
<dbReference type="Pfam" id="PF01471">
    <property type="entry name" value="PG_binding_1"/>
    <property type="match status" value="1"/>
</dbReference>
<dbReference type="SUPFAM" id="SSF47090">
    <property type="entry name" value="PGBD-like"/>
    <property type="match status" value="1"/>
</dbReference>
<dbReference type="eggNOG" id="COG3409">
    <property type="taxonomic scope" value="Bacteria"/>
</dbReference>
<dbReference type="InterPro" id="IPR002477">
    <property type="entry name" value="Peptidoglycan-bd-like"/>
</dbReference>
<dbReference type="InterPro" id="IPR017853">
    <property type="entry name" value="GH"/>
</dbReference>
<evidence type="ECO:0000313" key="8">
    <source>
        <dbReference type="Proteomes" id="UP000005262"/>
    </source>
</evidence>
<dbReference type="AlphaFoldDB" id="J7IRY0"/>